<feature type="transmembrane region" description="Helical" evidence="2">
    <location>
        <begin position="6"/>
        <end position="26"/>
    </location>
</feature>
<feature type="region of interest" description="Disordered" evidence="1">
    <location>
        <begin position="54"/>
        <end position="73"/>
    </location>
</feature>
<evidence type="ECO:0000313" key="4">
    <source>
        <dbReference type="Proteomes" id="UP000669179"/>
    </source>
</evidence>
<feature type="compositionally biased region" description="Basic and acidic residues" evidence="1">
    <location>
        <begin position="56"/>
        <end position="73"/>
    </location>
</feature>
<evidence type="ECO:0000256" key="2">
    <source>
        <dbReference type="SAM" id="Phobius"/>
    </source>
</evidence>
<dbReference type="Proteomes" id="UP000669179">
    <property type="component" value="Unassembled WGS sequence"/>
</dbReference>
<feature type="region of interest" description="Disordered" evidence="1">
    <location>
        <begin position="29"/>
        <end position="48"/>
    </location>
</feature>
<gene>
    <name evidence="3" type="ORF">J4573_44500</name>
</gene>
<dbReference type="AlphaFoldDB" id="A0A939PLD4"/>
<keyword evidence="2" id="KW-1133">Transmembrane helix</keyword>
<evidence type="ECO:0000313" key="3">
    <source>
        <dbReference type="EMBL" id="MBO2454213.1"/>
    </source>
</evidence>
<proteinExistence type="predicted"/>
<reference evidence="3" key="1">
    <citation type="submission" date="2021-03" db="EMBL/GenBank/DDBJ databases">
        <authorList>
            <person name="Kanchanasin P."/>
            <person name="Saeng-In P."/>
            <person name="Phongsopitanun W."/>
            <person name="Yuki M."/>
            <person name="Kudo T."/>
            <person name="Ohkuma M."/>
            <person name="Tanasupawat S."/>
        </authorList>
    </citation>
    <scope>NUCLEOTIDE SEQUENCE</scope>
    <source>
        <strain evidence="3">GKU 128</strain>
    </source>
</reference>
<keyword evidence="2" id="KW-0472">Membrane</keyword>
<keyword evidence="2" id="KW-0812">Transmembrane</keyword>
<dbReference type="RefSeq" id="WP_208262423.1">
    <property type="nucleotide sequence ID" value="NZ_JAGEOJ010000025.1"/>
</dbReference>
<protein>
    <submittedName>
        <fullName evidence="3">Uncharacterized protein</fullName>
    </submittedName>
</protein>
<name>A0A939PLD4_9ACTN</name>
<dbReference type="EMBL" id="JAGEOJ010000025">
    <property type="protein sequence ID" value="MBO2454213.1"/>
    <property type="molecule type" value="Genomic_DNA"/>
</dbReference>
<keyword evidence="4" id="KW-1185">Reference proteome</keyword>
<organism evidence="3 4">
    <name type="scientific">Actinomadura barringtoniae</name>
    <dbReference type="NCBI Taxonomy" id="1427535"/>
    <lineage>
        <taxon>Bacteria</taxon>
        <taxon>Bacillati</taxon>
        <taxon>Actinomycetota</taxon>
        <taxon>Actinomycetes</taxon>
        <taxon>Streptosporangiales</taxon>
        <taxon>Thermomonosporaceae</taxon>
        <taxon>Actinomadura</taxon>
    </lineage>
</organism>
<accession>A0A939PLD4</accession>
<sequence>MTTIVIVIACFAAALLLVFVVGLLLARSGTGPWRTGDPATDEVRKAAEADAAAVQSDRKYFRPDSPGADRDDL</sequence>
<evidence type="ECO:0000256" key="1">
    <source>
        <dbReference type="SAM" id="MobiDB-lite"/>
    </source>
</evidence>
<comment type="caution">
    <text evidence="3">The sequence shown here is derived from an EMBL/GenBank/DDBJ whole genome shotgun (WGS) entry which is preliminary data.</text>
</comment>